<reference evidence="1 2" key="1">
    <citation type="submission" date="2016-10" db="EMBL/GenBank/DDBJ databases">
        <title>Comparative genome analysis of multiple Pseudomonas spp. focuses on biocontrol and plant growth promoting traits.</title>
        <authorList>
            <person name="Tao X.-Y."/>
            <person name="Taylor C.G."/>
        </authorList>
    </citation>
    <scope>NUCLEOTIDE SEQUENCE [LARGE SCALE GENOMIC DNA]</scope>
    <source>
        <strain evidence="1 2">37A10</strain>
    </source>
</reference>
<organism evidence="1 2">
    <name type="scientific">Pseudomonas frederiksbergensis</name>
    <dbReference type="NCBI Taxonomy" id="104087"/>
    <lineage>
        <taxon>Bacteria</taxon>
        <taxon>Pseudomonadati</taxon>
        <taxon>Pseudomonadota</taxon>
        <taxon>Gammaproteobacteria</taxon>
        <taxon>Pseudomonadales</taxon>
        <taxon>Pseudomonadaceae</taxon>
        <taxon>Pseudomonas</taxon>
    </lineage>
</organism>
<name>A0A423K0C2_9PSED</name>
<proteinExistence type="predicted"/>
<dbReference type="InterPro" id="IPR053860">
    <property type="entry name" value="DUF6932"/>
</dbReference>
<evidence type="ECO:0000313" key="1">
    <source>
        <dbReference type="EMBL" id="RON43672.1"/>
    </source>
</evidence>
<dbReference type="Pfam" id="PF22014">
    <property type="entry name" value="DUF6932"/>
    <property type="match status" value="1"/>
</dbReference>
<dbReference type="AlphaFoldDB" id="A0A423K0C2"/>
<sequence>MGLAEGFQWLNGSFTENIELSEQRAPRDIDVVTFTFEGDEFYDGLQPDQLRLLGATREDQSFIKNQFKVDFYVQSLTDAPERLVEMASYWYSMWSHRRSKQWKGFLRVDLAPRQDQEALAMLKARKQELAHE</sequence>
<dbReference type="Proteomes" id="UP000285349">
    <property type="component" value="Unassembled WGS sequence"/>
</dbReference>
<evidence type="ECO:0000313" key="2">
    <source>
        <dbReference type="Proteomes" id="UP000285349"/>
    </source>
</evidence>
<gene>
    <name evidence="1" type="ORF">BK666_21470</name>
</gene>
<accession>A0A423K0C2</accession>
<dbReference type="EMBL" id="MOBQ01000024">
    <property type="protein sequence ID" value="RON43672.1"/>
    <property type="molecule type" value="Genomic_DNA"/>
</dbReference>
<protein>
    <submittedName>
        <fullName evidence="1">Uncharacterized protein</fullName>
    </submittedName>
</protein>
<comment type="caution">
    <text evidence="1">The sequence shown here is derived from an EMBL/GenBank/DDBJ whole genome shotgun (WGS) entry which is preliminary data.</text>
</comment>